<evidence type="ECO:0000256" key="6">
    <source>
        <dbReference type="RuleBase" id="RU003870"/>
    </source>
</evidence>
<name>A0A1F6G6G0_9PROT</name>
<dbReference type="FunFam" id="3.90.930.12:FF:000001">
    <property type="entry name" value="50S ribosomal protein L6"/>
    <property type="match status" value="1"/>
</dbReference>
<evidence type="ECO:0000313" key="9">
    <source>
        <dbReference type="Proteomes" id="UP000178449"/>
    </source>
</evidence>
<dbReference type="SUPFAM" id="SSF56053">
    <property type="entry name" value="Ribosomal protein L6"/>
    <property type="match status" value="2"/>
</dbReference>
<dbReference type="InterPro" id="IPR020040">
    <property type="entry name" value="Ribosomal_uL6_a/b-dom"/>
</dbReference>
<dbReference type="AlphaFoldDB" id="A0A1F6G6G0"/>
<dbReference type="HAMAP" id="MF_01365_B">
    <property type="entry name" value="Ribosomal_uL6_B"/>
    <property type="match status" value="1"/>
</dbReference>
<dbReference type="PANTHER" id="PTHR11655">
    <property type="entry name" value="60S/50S RIBOSOMAL PROTEIN L6/L9"/>
    <property type="match status" value="1"/>
</dbReference>
<accession>A0A1F6G6G0</accession>
<sequence length="181" mass="19670">MSRLGKLPVILGSKVKAEFKNQLLTLKGPKGELSYLVPESIKLAISPEEIQVEVDFENSEMKMQGGTARSLIKNMVTGVTDGFKKQLELVGVGYRAQAQGQKLTLSLGYSHPVEYMLPAQVKGEVEANTKITLSSPDKQALGQVCAEIRSRRPPEPYKGKGILFAGEKIRRKAGKAGKGSK</sequence>
<keyword evidence="2 4" id="KW-0689">Ribosomal protein</keyword>
<reference evidence="8 9" key="1">
    <citation type="journal article" date="2016" name="Nat. Commun.">
        <title>Thousands of microbial genomes shed light on interconnected biogeochemical processes in an aquifer system.</title>
        <authorList>
            <person name="Anantharaman K."/>
            <person name="Brown C.T."/>
            <person name="Hug L.A."/>
            <person name="Sharon I."/>
            <person name="Castelle C.J."/>
            <person name="Probst A.J."/>
            <person name="Thomas B.C."/>
            <person name="Singh A."/>
            <person name="Wilkins M.J."/>
            <person name="Karaoz U."/>
            <person name="Brodie E.L."/>
            <person name="Williams K.H."/>
            <person name="Hubbard S.S."/>
            <person name="Banfield J.F."/>
        </authorList>
    </citation>
    <scope>NUCLEOTIDE SEQUENCE [LARGE SCALE GENOMIC DNA]</scope>
</reference>
<dbReference type="PROSITE" id="PS00525">
    <property type="entry name" value="RIBOSOMAL_L6_1"/>
    <property type="match status" value="1"/>
</dbReference>
<dbReference type="PIRSF" id="PIRSF002162">
    <property type="entry name" value="Ribosomal_L6"/>
    <property type="match status" value="1"/>
</dbReference>
<feature type="domain" description="Large ribosomal subunit protein uL6 alpha-beta" evidence="7">
    <location>
        <begin position="12"/>
        <end position="82"/>
    </location>
</feature>
<dbReference type="Pfam" id="PF00347">
    <property type="entry name" value="Ribosomal_L6"/>
    <property type="match status" value="2"/>
</dbReference>
<proteinExistence type="inferred from homology"/>
<feature type="domain" description="Large ribosomal subunit protein uL6 alpha-beta" evidence="7">
    <location>
        <begin position="90"/>
        <end position="163"/>
    </location>
</feature>
<evidence type="ECO:0000256" key="5">
    <source>
        <dbReference type="RuleBase" id="RU003869"/>
    </source>
</evidence>
<dbReference type="GO" id="GO:0003735">
    <property type="term" value="F:structural constituent of ribosome"/>
    <property type="evidence" value="ECO:0007669"/>
    <property type="project" value="UniProtKB-UniRule"/>
</dbReference>
<dbReference type="PANTHER" id="PTHR11655:SF14">
    <property type="entry name" value="LARGE RIBOSOMAL SUBUNIT PROTEIN UL6M"/>
    <property type="match status" value="1"/>
</dbReference>
<keyword evidence="4 6" id="KW-0699">rRNA-binding</keyword>
<dbReference type="Gene3D" id="3.90.930.12">
    <property type="entry name" value="Ribosomal protein L6, alpha-beta domain"/>
    <property type="match status" value="2"/>
</dbReference>
<comment type="function">
    <text evidence="4 6">This protein binds to the 23S rRNA, and is important in its secondary structure. It is located near the subunit interface in the base of the L7/L12 stalk, and near the tRNA binding site of the peptidyltransferase center.</text>
</comment>
<gene>
    <name evidence="4" type="primary">rplF</name>
    <name evidence="8" type="ORF">A2527_11210</name>
</gene>
<evidence type="ECO:0000259" key="7">
    <source>
        <dbReference type="Pfam" id="PF00347"/>
    </source>
</evidence>
<protein>
    <recommendedName>
        <fullName evidence="4">Large ribosomal subunit protein uL6</fullName>
    </recommendedName>
</protein>
<evidence type="ECO:0000256" key="3">
    <source>
        <dbReference type="ARBA" id="ARBA00023274"/>
    </source>
</evidence>
<dbReference type="PRINTS" id="PR00059">
    <property type="entry name" value="RIBOSOMALL6"/>
</dbReference>
<evidence type="ECO:0000313" key="8">
    <source>
        <dbReference type="EMBL" id="OGG93684.1"/>
    </source>
</evidence>
<dbReference type="NCBIfam" id="TIGR03654">
    <property type="entry name" value="L6_bact"/>
    <property type="match status" value="1"/>
</dbReference>
<dbReference type="InterPro" id="IPR036789">
    <property type="entry name" value="Ribosomal_uL6-like_a/b-dom_sf"/>
</dbReference>
<dbReference type="STRING" id="1817772.A2527_11210"/>
<evidence type="ECO:0000256" key="4">
    <source>
        <dbReference type="HAMAP-Rule" id="MF_01365"/>
    </source>
</evidence>
<comment type="caution">
    <text evidence="8">The sequence shown here is derived from an EMBL/GenBank/DDBJ whole genome shotgun (WGS) entry which is preliminary data.</text>
</comment>
<organism evidence="8 9">
    <name type="scientific">Candidatus Lambdaproteobacteria bacterium RIFOXYD2_FULL_50_16</name>
    <dbReference type="NCBI Taxonomy" id="1817772"/>
    <lineage>
        <taxon>Bacteria</taxon>
        <taxon>Pseudomonadati</taxon>
        <taxon>Pseudomonadota</taxon>
        <taxon>Candidatus Lambdaproteobacteria</taxon>
    </lineage>
</organism>
<comment type="similarity">
    <text evidence="1 4 5">Belongs to the universal ribosomal protein uL6 family.</text>
</comment>
<dbReference type="InterPro" id="IPR019906">
    <property type="entry name" value="Ribosomal_uL6_bac-type"/>
</dbReference>
<keyword evidence="4 6" id="KW-0694">RNA-binding</keyword>
<dbReference type="GO" id="GO:0022625">
    <property type="term" value="C:cytosolic large ribosomal subunit"/>
    <property type="evidence" value="ECO:0007669"/>
    <property type="project" value="UniProtKB-UniRule"/>
</dbReference>
<keyword evidence="3 4" id="KW-0687">Ribonucleoprotein</keyword>
<dbReference type="InterPro" id="IPR002358">
    <property type="entry name" value="Ribosomal_uL6_CS"/>
</dbReference>
<evidence type="ECO:0000256" key="2">
    <source>
        <dbReference type="ARBA" id="ARBA00022980"/>
    </source>
</evidence>
<dbReference type="InterPro" id="IPR000702">
    <property type="entry name" value="Ribosomal_uL6-like"/>
</dbReference>
<dbReference type="Proteomes" id="UP000178449">
    <property type="component" value="Unassembled WGS sequence"/>
</dbReference>
<dbReference type="GO" id="GO:0019843">
    <property type="term" value="F:rRNA binding"/>
    <property type="evidence" value="ECO:0007669"/>
    <property type="project" value="UniProtKB-UniRule"/>
</dbReference>
<evidence type="ECO:0000256" key="1">
    <source>
        <dbReference type="ARBA" id="ARBA00009356"/>
    </source>
</evidence>
<dbReference type="EMBL" id="MFNE01000046">
    <property type="protein sequence ID" value="OGG93684.1"/>
    <property type="molecule type" value="Genomic_DNA"/>
</dbReference>
<comment type="subunit">
    <text evidence="4">Part of the 50S ribosomal subunit.</text>
</comment>
<dbReference type="GO" id="GO:0002181">
    <property type="term" value="P:cytoplasmic translation"/>
    <property type="evidence" value="ECO:0007669"/>
    <property type="project" value="TreeGrafter"/>
</dbReference>